<dbReference type="OrthoDB" id="437922at2759"/>
<dbReference type="GO" id="GO:0005739">
    <property type="term" value="C:mitochondrion"/>
    <property type="evidence" value="ECO:0007669"/>
    <property type="project" value="TreeGrafter"/>
</dbReference>
<dbReference type="SUPFAM" id="SSF55666">
    <property type="entry name" value="Ribonuclease PH domain 2-like"/>
    <property type="match status" value="1"/>
</dbReference>
<reference evidence="3" key="1">
    <citation type="submission" date="2020-01" db="EMBL/GenBank/DDBJ databases">
        <authorList>
            <person name="Mishra B."/>
        </authorList>
    </citation>
    <scope>NUCLEOTIDE SEQUENCE [LARGE SCALE GENOMIC DNA]</scope>
</reference>
<dbReference type="Pfam" id="PF01138">
    <property type="entry name" value="RNase_PH"/>
    <property type="match status" value="2"/>
</dbReference>
<dbReference type="PANTHER" id="PTHR11252">
    <property type="entry name" value="POLYRIBONUCLEOTIDE NUCLEOTIDYLTRANSFERASE"/>
    <property type="match status" value="1"/>
</dbReference>
<evidence type="ECO:0000256" key="1">
    <source>
        <dbReference type="ARBA" id="ARBA00022884"/>
    </source>
</evidence>
<dbReference type="InterPro" id="IPR027408">
    <property type="entry name" value="PNPase/RNase_PH_dom_sf"/>
</dbReference>
<name>A0A6D2HS52_9BRAS</name>
<dbReference type="EMBL" id="CACVBM020000321">
    <property type="protein sequence ID" value="CAA7017361.1"/>
    <property type="molecule type" value="Genomic_DNA"/>
</dbReference>
<evidence type="ECO:0000313" key="4">
    <source>
        <dbReference type="Proteomes" id="UP000467841"/>
    </source>
</evidence>
<dbReference type="Proteomes" id="UP000467841">
    <property type="component" value="Unassembled WGS sequence"/>
</dbReference>
<dbReference type="GO" id="GO:0000958">
    <property type="term" value="P:mitochondrial mRNA catabolic process"/>
    <property type="evidence" value="ECO:0007669"/>
    <property type="project" value="TreeGrafter"/>
</dbReference>
<keyword evidence="4" id="KW-1185">Reference proteome</keyword>
<dbReference type="AlphaFoldDB" id="A0A6D2HS52"/>
<dbReference type="GO" id="GO:0005829">
    <property type="term" value="C:cytosol"/>
    <property type="evidence" value="ECO:0007669"/>
    <property type="project" value="TreeGrafter"/>
</dbReference>
<feature type="domain" description="Exoribonuclease phosphorolytic" evidence="2">
    <location>
        <begin position="308"/>
        <end position="384"/>
    </location>
</feature>
<dbReference type="GO" id="GO:0004654">
    <property type="term" value="F:polyribonucleotide nucleotidyltransferase activity"/>
    <property type="evidence" value="ECO:0007669"/>
    <property type="project" value="InterPro"/>
</dbReference>
<dbReference type="InterPro" id="IPR012162">
    <property type="entry name" value="PNPase"/>
</dbReference>
<feature type="domain" description="Exoribonuclease phosphorolytic" evidence="2">
    <location>
        <begin position="177"/>
        <end position="263"/>
    </location>
</feature>
<dbReference type="InterPro" id="IPR036345">
    <property type="entry name" value="ExoRNase_PH_dom2_sf"/>
</dbReference>
<gene>
    <name evidence="3" type="ORF">MERR_LOCUS4596</name>
</gene>
<dbReference type="GO" id="GO:0009570">
    <property type="term" value="C:chloroplast stroma"/>
    <property type="evidence" value="ECO:0007669"/>
    <property type="project" value="TreeGrafter"/>
</dbReference>
<dbReference type="PANTHER" id="PTHR11252:SF14">
    <property type="entry name" value="POLYRIBONUCLEOTIDE NUCLEOTIDYLTRANSFERASE"/>
    <property type="match status" value="1"/>
</dbReference>
<organism evidence="3 4">
    <name type="scientific">Microthlaspi erraticum</name>
    <dbReference type="NCBI Taxonomy" id="1685480"/>
    <lineage>
        <taxon>Eukaryota</taxon>
        <taxon>Viridiplantae</taxon>
        <taxon>Streptophyta</taxon>
        <taxon>Embryophyta</taxon>
        <taxon>Tracheophyta</taxon>
        <taxon>Spermatophyta</taxon>
        <taxon>Magnoliopsida</taxon>
        <taxon>eudicotyledons</taxon>
        <taxon>Gunneridae</taxon>
        <taxon>Pentapetalae</taxon>
        <taxon>rosids</taxon>
        <taxon>malvids</taxon>
        <taxon>Brassicales</taxon>
        <taxon>Brassicaceae</taxon>
        <taxon>Coluteocarpeae</taxon>
        <taxon>Microthlaspi</taxon>
    </lineage>
</organism>
<accession>A0A6D2HS52</accession>
<comment type="caution">
    <text evidence="3">The sequence shown here is derived from an EMBL/GenBank/DDBJ whole genome shotgun (WGS) entry which is preliminary data.</text>
</comment>
<dbReference type="GO" id="GO:0003723">
    <property type="term" value="F:RNA binding"/>
    <property type="evidence" value="ECO:0007669"/>
    <property type="project" value="UniProtKB-KW"/>
</dbReference>
<evidence type="ECO:0000259" key="2">
    <source>
        <dbReference type="Pfam" id="PF01138"/>
    </source>
</evidence>
<sequence length="491" mass="54498">MALAVVRSCVMSARVTIGQLRVLQSKASCHAQGAEFVMRIASKIRSFSCLPSFYSLNPPVIEEIKYGSHIINLEFGSDEQNRTCILCHMDGTAVQSCVMVSHDYDNYNDNKVLEVFYNETPYGESLETLEAANGKRREFYNPTDQEVHYNDWTRRYGQRWDPRDPTDGEEVYSDEMTDYEESWEDLDLGNDPMSDSDFQEINQPDSGEMICCHLIDRSIRPLFPETLYANITVSSRLLTSNSKHNADLMGTIASSAALMISNITPSGPLGVIRIGRINEKLIVNPTEDEVLCSARIGEPGEAQSADSLDVLPRKRFSVVETSSASRRKEGRGMFVEKALLAVIPPERDFPYTIIVNPTVLYAHGSSSTTSICAGSIALMDAGVPLQCHVAGVCLGLVSDDDKLDGNLENYRIITDISDVEHHLTEMDLKIAGTRNGITAIQLDVKPGGIPLDIICEALSNGREARLQVLDHMERVINSPKETCRYNKIEDA</sequence>
<dbReference type="Gene3D" id="3.30.230.70">
    <property type="entry name" value="GHMP Kinase, N-terminal domain"/>
    <property type="match status" value="2"/>
</dbReference>
<dbReference type="GO" id="GO:0000965">
    <property type="term" value="P:mitochondrial RNA 3'-end processing"/>
    <property type="evidence" value="ECO:0007669"/>
    <property type="project" value="TreeGrafter"/>
</dbReference>
<dbReference type="InterPro" id="IPR020568">
    <property type="entry name" value="Ribosomal_Su5_D2-typ_SF"/>
</dbReference>
<dbReference type="InterPro" id="IPR001247">
    <property type="entry name" value="ExoRNase_PH_dom1"/>
</dbReference>
<keyword evidence="1" id="KW-0694">RNA-binding</keyword>
<dbReference type="SUPFAM" id="SSF54211">
    <property type="entry name" value="Ribosomal protein S5 domain 2-like"/>
    <property type="match status" value="2"/>
</dbReference>
<evidence type="ECO:0000313" key="3">
    <source>
        <dbReference type="EMBL" id="CAA7017361.1"/>
    </source>
</evidence>
<proteinExistence type="predicted"/>
<dbReference type="GO" id="GO:0000175">
    <property type="term" value="F:3'-5'-RNA exonuclease activity"/>
    <property type="evidence" value="ECO:0007669"/>
    <property type="project" value="TreeGrafter"/>
</dbReference>
<protein>
    <recommendedName>
        <fullName evidence="2">Exoribonuclease phosphorolytic domain-containing protein</fullName>
    </recommendedName>
</protein>